<proteinExistence type="predicted"/>
<sequence length="462" mass="51858">MMVKKRVPDWLNSSIWSNPQPPPSPPSKEPVKWPASPIVEPPPPPPEPVRASSGHATGAAKGGIRDPLSSNYASNSSTCHSDEDNRSSSANSTVSAGGLRSAHPAAEEISRHVQLLQELSRKVINMGELRRLASEGIPGAAGIRATVWKLLLGYLPPDRSLWPSDLAKKRSQYKHLKEELLMNPSEITRRLEKSGIENNDLDGIPGFLTRSEVTHGEHPLSLGKNSIWNQFFQDSEIMQQIDRDVKRTHPDMNFFSGDSTFAISNQEALRNILIVFAKLNPGIKYVQGMNEILAPLFYVFKNDPEEENSASAEADTFFCFVELLSGFRDNFVQQLDNSVVGIRSTLTRLSQLLKEHDEELWRHLEMSTKVNPQFYAFRWITLLLTQEFNFTDILLIWDTLLSDPDGPQETLLRICCAMLIIVRKRLLAGDFTSNLKLLQHYPSTNISHLLYVANKLRIPSAG</sequence>
<protein>
    <submittedName>
        <fullName evidence="4">TBC1 domain family member 13</fullName>
    </submittedName>
</protein>
<dbReference type="Gene3D" id="1.10.472.80">
    <property type="entry name" value="Ypt/Rab-GAP domain of gyp1p, domain 3"/>
    <property type="match status" value="1"/>
</dbReference>
<dbReference type="FunFam" id="1.10.8.270:FF:000024">
    <property type="entry name" value="TBC1 domain family member 13"/>
    <property type="match status" value="1"/>
</dbReference>
<gene>
    <name evidence="4" type="primary">LOC105158666</name>
</gene>
<evidence type="ECO:0000256" key="1">
    <source>
        <dbReference type="SAM" id="MobiDB-lite"/>
    </source>
</evidence>
<dbReference type="GO" id="GO:0006886">
    <property type="term" value="P:intracellular protein transport"/>
    <property type="evidence" value="ECO:0007669"/>
    <property type="project" value="TreeGrafter"/>
</dbReference>
<dbReference type="InParanoid" id="A0A6I9T0X7"/>
<organism evidence="3 4">
    <name type="scientific">Sesamum indicum</name>
    <name type="common">Oriental sesame</name>
    <name type="synonym">Sesamum orientale</name>
    <dbReference type="NCBI Taxonomy" id="4182"/>
    <lineage>
        <taxon>Eukaryota</taxon>
        <taxon>Viridiplantae</taxon>
        <taxon>Streptophyta</taxon>
        <taxon>Embryophyta</taxon>
        <taxon>Tracheophyta</taxon>
        <taxon>Spermatophyta</taxon>
        <taxon>Magnoliopsida</taxon>
        <taxon>eudicotyledons</taxon>
        <taxon>Gunneridae</taxon>
        <taxon>Pentapetalae</taxon>
        <taxon>asterids</taxon>
        <taxon>lamiids</taxon>
        <taxon>Lamiales</taxon>
        <taxon>Pedaliaceae</taxon>
        <taxon>Sesamum</taxon>
    </lineage>
</organism>
<dbReference type="GeneID" id="105158666"/>
<dbReference type="PANTHER" id="PTHR22957">
    <property type="entry name" value="TBC1 DOMAIN FAMILY MEMBER GTPASE-ACTIVATING PROTEIN"/>
    <property type="match status" value="1"/>
</dbReference>
<reference evidence="4" key="1">
    <citation type="submission" date="2025-08" db="UniProtKB">
        <authorList>
            <consortium name="RefSeq"/>
        </authorList>
    </citation>
    <scope>IDENTIFICATION</scope>
</reference>
<feature type="region of interest" description="Disordered" evidence="1">
    <location>
        <begin position="1"/>
        <end position="105"/>
    </location>
</feature>
<feature type="compositionally biased region" description="Polar residues" evidence="1">
    <location>
        <begin position="68"/>
        <end position="79"/>
    </location>
</feature>
<feature type="compositionally biased region" description="Pro residues" evidence="1">
    <location>
        <begin position="19"/>
        <end position="28"/>
    </location>
</feature>
<accession>A0A6I9T0X7</accession>
<name>A0A6I9T0X7_SESIN</name>
<dbReference type="AlphaFoldDB" id="A0A6I9T0X7"/>
<dbReference type="SUPFAM" id="SSF47923">
    <property type="entry name" value="Ypt/Rab-GAP domain of gyp1p"/>
    <property type="match status" value="2"/>
</dbReference>
<evidence type="ECO:0000259" key="2">
    <source>
        <dbReference type="PROSITE" id="PS50086"/>
    </source>
</evidence>
<dbReference type="Gene3D" id="1.10.8.270">
    <property type="entry name" value="putative rabgap domain of human tbc1 domain family member 14 like domains"/>
    <property type="match status" value="1"/>
</dbReference>
<dbReference type="PANTHER" id="PTHR22957:SF27">
    <property type="entry name" value="TBC1 DOMAIN FAMILY MEMBER 13"/>
    <property type="match status" value="1"/>
</dbReference>
<dbReference type="InterPro" id="IPR000195">
    <property type="entry name" value="Rab-GAP-TBC_dom"/>
</dbReference>
<keyword evidence="3" id="KW-1185">Reference proteome</keyword>
<dbReference type="KEGG" id="sind:105158666"/>
<dbReference type="OrthoDB" id="10263206at2759"/>
<dbReference type="Pfam" id="PF00566">
    <property type="entry name" value="RabGAP-TBC"/>
    <property type="match status" value="1"/>
</dbReference>
<evidence type="ECO:0000313" key="4">
    <source>
        <dbReference type="RefSeq" id="XP_011073795.1"/>
    </source>
</evidence>
<dbReference type="Gramene" id="SIN_1015390.t">
    <property type="protein sequence ID" value="SIN_1015390.t"/>
    <property type="gene ID" value="SIN_1015390"/>
</dbReference>
<dbReference type="FunFam" id="1.10.472.80:FF:000009">
    <property type="entry name" value="TBC1 domain family member 13"/>
    <property type="match status" value="1"/>
</dbReference>
<dbReference type="PROSITE" id="PS50086">
    <property type="entry name" value="TBC_RABGAP"/>
    <property type="match status" value="1"/>
</dbReference>
<feature type="compositionally biased region" description="Pro residues" evidence="1">
    <location>
        <begin position="39"/>
        <end position="48"/>
    </location>
</feature>
<dbReference type="GO" id="GO:0005096">
    <property type="term" value="F:GTPase activator activity"/>
    <property type="evidence" value="ECO:0007669"/>
    <property type="project" value="TreeGrafter"/>
</dbReference>
<dbReference type="SMART" id="SM00164">
    <property type="entry name" value="TBC"/>
    <property type="match status" value="1"/>
</dbReference>
<dbReference type="Proteomes" id="UP000504604">
    <property type="component" value="Linkage group LG3"/>
</dbReference>
<feature type="domain" description="Rab-GAP TBC" evidence="2">
    <location>
        <begin position="138"/>
        <end position="404"/>
    </location>
</feature>
<dbReference type="InterPro" id="IPR035969">
    <property type="entry name" value="Rab-GAP_TBC_sf"/>
</dbReference>
<dbReference type="RefSeq" id="XP_011073795.1">
    <property type="nucleotide sequence ID" value="XM_011075493.2"/>
</dbReference>
<evidence type="ECO:0000313" key="3">
    <source>
        <dbReference type="Proteomes" id="UP000504604"/>
    </source>
</evidence>
<dbReference type="FunCoup" id="A0A6I9T0X7">
    <property type="interactions" value="3128"/>
</dbReference>